<accession>A0ABW3WXI5</accession>
<protein>
    <submittedName>
        <fullName evidence="1">Formyltransferase</fullName>
    </submittedName>
</protein>
<comment type="caution">
    <text evidence="1">The sequence shown here is derived from an EMBL/GenBank/DDBJ whole genome shotgun (WGS) entry which is preliminary data.</text>
</comment>
<keyword evidence="2" id="KW-1185">Reference proteome</keyword>
<gene>
    <name evidence="1" type="ORF">ACFQ4G_09970</name>
</gene>
<reference evidence="2" key="1">
    <citation type="journal article" date="2019" name="Int. J. Syst. Evol. Microbiol.">
        <title>The Global Catalogue of Microorganisms (GCM) 10K type strain sequencing project: providing services to taxonomists for standard genome sequencing and annotation.</title>
        <authorList>
            <consortium name="The Broad Institute Genomics Platform"/>
            <consortium name="The Broad Institute Genome Sequencing Center for Infectious Disease"/>
            <person name="Wu L."/>
            <person name="Ma J."/>
        </authorList>
    </citation>
    <scope>NUCLEOTIDE SEQUENCE [LARGE SCALE GENOMIC DNA]</scope>
    <source>
        <strain evidence="2">CCUG 56108</strain>
    </source>
</reference>
<dbReference type="RefSeq" id="WP_238202297.1">
    <property type="nucleotide sequence ID" value="NZ_JBHTND010000011.1"/>
</dbReference>
<sequence length="361" mass="36948">MAAWIKGGAADVSAAVEAAATLLAAAKTPIVTGLSADTSAVRAAYHLAGAIGASVDPLGGDGLYAELGPLSQFGNLNTTPAEAIGRADAVLIVGFRPWDRPIVQEIAASAPSRGRAAGSERTLLSLGGPGNGATRHVAYPADTGGLAVSVAHLRAYVKGNLSGEAAHADLARRLTTAQYGVVLYDAAEIGELGVEMLQGLVRDLNDLTRFFALSVSDGFQGRAVTQLASWTTGQPPRVGFGRDLPEHDPWRFDSARQVAAGEADAALWLASLPAPRPDWLGTLPTIAIVGEGSPDATGDVAEIVIAVGVPGETAGGALWNERRAAITYMPAAGQPADLTAAGVLAAIQDRLQDRLTQKKGA</sequence>
<evidence type="ECO:0000313" key="1">
    <source>
        <dbReference type="EMBL" id="MFD1301911.1"/>
    </source>
</evidence>
<proteinExistence type="predicted"/>
<organism evidence="1 2">
    <name type="scientific">Methylobacterium marchantiae</name>
    <dbReference type="NCBI Taxonomy" id="600331"/>
    <lineage>
        <taxon>Bacteria</taxon>
        <taxon>Pseudomonadati</taxon>
        <taxon>Pseudomonadota</taxon>
        <taxon>Alphaproteobacteria</taxon>
        <taxon>Hyphomicrobiales</taxon>
        <taxon>Methylobacteriaceae</taxon>
        <taxon>Methylobacterium</taxon>
    </lineage>
</organism>
<dbReference type="Proteomes" id="UP001597176">
    <property type="component" value="Unassembled WGS sequence"/>
</dbReference>
<dbReference type="EMBL" id="JBHTND010000011">
    <property type="protein sequence ID" value="MFD1301911.1"/>
    <property type="molecule type" value="Genomic_DNA"/>
</dbReference>
<dbReference type="Gene3D" id="3.40.50.1220">
    <property type="entry name" value="TPP-binding domain"/>
    <property type="match status" value="1"/>
</dbReference>
<name>A0ABW3WXI5_9HYPH</name>
<evidence type="ECO:0000313" key="2">
    <source>
        <dbReference type="Proteomes" id="UP001597176"/>
    </source>
</evidence>